<dbReference type="EMBL" id="BAOS01000010">
    <property type="protein sequence ID" value="GAX60313.1"/>
    <property type="molecule type" value="Genomic_DNA"/>
</dbReference>
<evidence type="ECO:0000256" key="6">
    <source>
        <dbReference type="SAM" id="Phobius"/>
    </source>
</evidence>
<evidence type="ECO:0000256" key="1">
    <source>
        <dbReference type="ARBA" id="ARBA00004651"/>
    </source>
</evidence>
<keyword evidence="3 6" id="KW-0812">Transmembrane</keyword>
<protein>
    <submittedName>
        <fullName evidence="7">Integral membrane protein</fullName>
    </submittedName>
</protein>
<comment type="caution">
    <text evidence="7">The sequence shown here is derived from an EMBL/GenBank/DDBJ whole genome shotgun (WGS) entry which is preliminary data.</text>
</comment>
<evidence type="ECO:0000313" key="8">
    <source>
        <dbReference type="Proteomes" id="UP000218542"/>
    </source>
</evidence>
<keyword evidence="2" id="KW-1003">Cell membrane</keyword>
<keyword evidence="4 6" id="KW-1133">Transmembrane helix</keyword>
<accession>A0A286TWP9</accession>
<organism evidence="7 8">
    <name type="scientific">Candidatus Scalindua japonica</name>
    <dbReference type="NCBI Taxonomy" id="1284222"/>
    <lineage>
        <taxon>Bacteria</taxon>
        <taxon>Pseudomonadati</taxon>
        <taxon>Planctomycetota</taxon>
        <taxon>Candidatus Brocadiia</taxon>
        <taxon>Candidatus Brocadiales</taxon>
        <taxon>Candidatus Scalinduaceae</taxon>
        <taxon>Candidatus Scalindua</taxon>
    </lineage>
</organism>
<evidence type="ECO:0000256" key="4">
    <source>
        <dbReference type="ARBA" id="ARBA00022989"/>
    </source>
</evidence>
<evidence type="ECO:0000256" key="5">
    <source>
        <dbReference type="ARBA" id="ARBA00023136"/>
    </source>
</evidence>
<dbReference type="Proteomes" id="UP000218542">
    <property type="component" value="Unassembled WGS sequence"/>
</dbReference>
<evidence type="ECO:0000256" key="2">
    <source>
        <dbReference type="ARBA" id="ARBA00022475"/>
    </source>
</evidence>
<comment type="subcellular location">
    <subcellularLocation>
        <location evidence="1">Cell membrane</location>
        <topology evidence="1">Multi-pass membrane protein</topology>
    </subcellularLocation>
</comment>
<feature type="transmembrane region" description="Helical" evidence="6">
    <location>
        <begin position="171"/>
        <end position="190"/>
    </location>
</feature>
<evidence type="ECO:0000256" key="3">
    <source>
        <dbReference type="ARBA" id="ARBA00022692"/>
    </source>
</evidence>
<proteinExistence type="predicted"/>
<dbReference type="GO" id="GO:0005886">
    <property type="term" value="C:plasma membrane"/>
    <property type="evidence" value="ECO:0007669"/>
    <property type="project" value="UniProtKB-SubCell"/>
</dbReference>
<feature type="transmembrane region" description="Helical" evidence="6">
    <location>
        <begin position="12"/>
        <end position="32"/>
    </location>
</feature>
<sequence length="221" mass="24918">MVDGMTSVVISKTMMVITQIIFVMIGILLFLYKLNISSTRLTGSIAIVLLGIPVIIFIIFIQKHGLFAFLLKLLRILRIRIRYIEEREVRLRELDENIYQFYCHNKKKAFYSFVCFFMGWLAGLLEVFLIFYLLNIPVDTVSAYVIESLSTVAKGITSFIPGSVGGQEGGIIAIFTSLKFGAGVALTFGILRRFREVIWTGIGLFVLSKLEWAIAGLPTNE</sequence>
<name>A0A286TWP9_9BACT</name>
<evidence type="ECO:0000313" key="7">
    <source>
        <dbReference type="EMBL" id="GAX60313.1"/>
    </source>
</evidence>
<keyword evidence="8" id="KW-1185">Reference proteome</keyword>
<dbReference type="AlphaFoldDB" id="A0A286TWP9"/>
<dbReference type="Pfam" id="PF03706">
    <property type="entry name" value="LPG_synthase_TM"/>
    <property type="match status" value="1"/>
</dbReference>
<gene>
    <name evidence="7" type="ORF">SCALIN_C10_0073</name>
</gene>
<keyword evidence="5 6" id="KW-0472">Membrane</keyword>
<dbReference type="InterPro" id="IPR022791">
    <property type="entry name" value="L-PG_synthase/AglD"/>
</dbReference>
<reference evidence="8" key="1">
    <citation type="journal article" date="2017" name="Environ. Microbiol. Rep.">
        <title>Genetic Diversity of Marine Anaerobic Ammonium-Oxidizing Bacteria as Revealed by Genomic and Proteomic Analyses of 'Candidatus Scalindua japonica'.</title>
        <authorList>
            <person name="Oshiki M."/>
            <person name="Mizuto K."/>
            <person name="Kimura Z."/>
            <person name="Kindaichi T."/>
            <person name="Satoh H."/>
            <person name="Okabe S."/>
        </authorList>
    </citation>
    <scope>NUCLEOTIDE SEQUENCE [LARGE SCALE GENOMIC DNA]</scope>
    <source>
        <strain evidence="8">husup-a2</strain>
    </source>
</reference>
<feature type="transmembrane region" description="Helical" evidence="6">
    <location>
        <begin position="44"/>
        <end position="71"/>
    </location>
</feature>
<feature type="transmembrane region" description="Helical" evidence="6">
    <location>
        <begin position="109"/>
        <end position="134"/>
    </location>
</feature>